<evidence type="ECO:0000259" key="2">
    <source>
        <dbReference type="Pfam" id="PF13649"/>
    </source>
</evidence>
<dbReference type="InterPro" id="IPR041698">
    <property type="entry name" value="Methyltransf_25"/>
</dbReference>
<comment type="caution">
    <text evidence="3">The sequence shown here is derived from an EMBL/GenBank/DDBJ whole genome shotgun (WGS) entry which is preliminary data.</text>
</comment>
<accession>A0A832N591</accession>
<protein>
    <submittedName>
        <fullName evidence="3">Class I SAM-dependent methyltransferase</fullName>
    </submittedName>
</protein>
<dbReference type="Gene3D" id="3.40.50.150">
    <property type="entry name" value="Vaccinia Virus protein VP39"/>
    <property type="match status" value="1"/>
</dbReference>
<dbReference type="SUPFAM" id="SSF53335">
    <property type="entry name" value="S-adenosyl-L-methionine-dependent methyltransferases"/>
    <property type="match status" value="1"/>
</dbReference>
<evidence type="ECO:0000256" key="1">
    <source>
        <dbReference type="ARBA" id="ARBA00022679"/>
    </source>
</evidence>
<organism evidence="3">
    <name type="scientific">Candidatus Tenderia electrophaga</name>
    <dbReference type="NCBI Taxonomy" id="1748243"/>
    <lineage>
        <taxon>Bacteria</taxon>
        <taxon>Pseudomonadati</taxon>
        <taxon>Pseudomonadota</taxon>
        <taxon>Gammaproteobacteria</taxon>
        <taxon>Candidatus Tenderiales</taxon>
        <taxon>Candidatus Tenderiaceae</taxon>
        <taxon>Candidatus Tenderia</taxon>
    </lineage>
</organism>
<dbReference type="CDD" id="cd02440">
    <property type="entry name" value="AdoMet_MTases"/>
    <property type="match status" value="1"/>
</dbReference>
<keyword evidence="1" id="KW-0808">Transferase</keyword>
<feature type="domain" description="Methyltransferase" evidence="2">
    <location>
        <begin position="38"/>
        <end position="130"/>
    </location>
</feature>
<proteinExistence type="predicted"/>
<dbReference type="Pfam" id="PF13649">
    <property type="entry name" value="Methyltransf_25"/>
    <property type="match status" value="1"/>
</dbReference>
<dbReference type="EMBL" id="DRNF01000250">
    <property type="protein sequence ID" value="HHJ80767.1"/>
    <property type="molecule type" value="Genomic_DNA"/>
</dbReference>
<dbReference type="PANTHER" id="PTHR43861:SF3">
    <property type="entry name" value="PUTATIVE (AFU_ORTHOLOGUE AFUA_2G14390)-RELATED"/>
    <property type="match status" value="1"/>
</dbReference>
<keyword evidence="3" id="KW-0489">Methyltransferase</keyword>
<dbReference type="Proteomes" id="UP000885832">
    <property type="component" value="Unassembled WGS sequence"/>
</dbReference>
<reference evidence="3" key="1">
    <citation type="journal article" date="2020" name="mSystems">
        <title>Genome- and Community-Level Interaction Insights into Carbon Utilization and Element Cycling Functions of Hydrothermarchaeota in Hydrothermal Sediment.</title>
        <authorList>
            <person name="Zhou Z."/>
            <person name="Liu Y."/>
            <person name="Xu W."/>
            <person name="Pan J."/>
            <person name="Luo Z.H."/>
            <person name="Li M."/>
        </authorList>
    </citation>
    <scope>NUCLEOTIDE SEQUENCE [LARGE SCALE GENOMIC DNA]</scope>
    <source>
        <strain evidence="3">HyVt-505</strain>
    </source>
</reference>
<dbReference type="GO" id="GO:0008168">
    <property type="term" value="F:methyltransferase activity"/>
    <property type="evidence" value="ECO:0007669"/>
    <property type="project" value="UniProtKB-KW"/>
</dbReference>
<gene>
    <name evidence="3" type="ORF">ENJ65_03945</name>
</gene>
<dbReference type="GO" id="GO:0032259">
    <property type="term" value="P:methylation"/>
    <property type="evidence" value="ECO:0007669"/>
    <property type="project" value="UniProtKB-KW"/>
</dbReference>
<dbReference type="InterPro" id="IPR029063">
    <property type="entry name" value="SAM-dependent_MTases_sf"/>
</dbReference>
<sequence length="201" mass="21760">MEQAFWQARYSQQGAAYGVEPNAFLRRQAGGLRPGSKVLVVGDGEGRNGVWLARQGMQVTTVDYAQAGIDRALALASESRVNINAVCADLSDWPWPQAEFDVVVSIYLHFPSTLRTQMHQCMLAALKPGGQVILEAFNKAQLDYPSGGPPLADALFSADLLAQDFASADIALCQESVVELDEGKYHVGPAAVVRLLARRLD</sequence>
<dbReference type="PANTHER" id="PTHR43861">
    <property type="entry name" value="TRANS-ACONITATE 2-METHYLTRANSFERASE-RELATED"/>
    <property type="match status" value="1"/>
</dbReference>
<evidence type="ECO:0000313" key="3">
    <source>
        <dbReference type="EMBL" id="HHJ80767.1"/>
    </source>
</evidence>
<dbReference type="AlphaFoldDB" id="A0A832N591"/>
<name>A0A832N591_9GAMM</name>